<protein>
    <recommendedName>
        <fullName evidence="1">FAD-dependent urate hydroxylase HpyO/Asp monooxygenase CreE-like FAD/NAD(P)-binding domain-containing protein</fullName>
    </recommendedName>
</protein>
<keyword evidence="3" id="KW-1185">Reference proteome</keyword>
<dbReference type="AlphaFoldDB" id="A0A7I7MSF5"/>
<dbReference type="Gene3D" id="3.50.50.60">
    <property type="entry name" value="FAD/NAD(P)-binding domain"/>
    <property type="match status" value="1"/>
</dbReference>
<dbReference type="PANTHER" id="PTHR40254">
    <property type="entry name" value="BLR0577 PROTEIN"/>
    <property type="match status" value="1"/>
</dbReference>
<dbReference type="InterPro" id="IPR052189">
    <property type="entry name" value="L-asp_N-monooxygenase_NS-form"/>
</dbReference>
<dbReference type="EMBL" id="AP022575">
    <property type="protein sequence ID" value="BBX74732.1"/>
    <property type="molecule type" value="Genomic_DNA"/>
</dbReference>
<sequence>MSATPIFDMAFIGSGAACSMTLLELAQALLSAPAAPPRLRIAVVERDEQLWCGIPYGRRSSICSLAIQKLDDFVDEPEKSAYIAWLERNKPRWLELFGQQGGEAAARWIRDNGDALGANRWGELYLPRFLFGAFLSEQVDAAVATLRERDLADIVTIHAEAVGARSADGRQLIELSPSGDGPTAIEARTVIVAVGSPPPKAMPTGDGEPGFTYINDFYYPCEQTNLRRLRQSLDRVEPRERRNVLVVGSNASSLEALYLMRHDARIRERVHSITVISRSGSLPHKICDRPPEFDYPRLRALLAAETVAAADLMSAIRADVATAEERSLNLADCYHAIGSLVGQALQTMDPSQQEEFHCVHGMNLTRLVRRAGRDYRQAAEELAADATLKLLAGEVVRVRACGPGQPLATVSYRAAGAVHTHPIPFAAVVNCAGFEELDECSSPFLVSLMRNGLARPNRTNRGLLVNDDFQASPGYFVIGPLIGGNFTATIRFWHVENAPRIRSLAKSLAAGLLAALPPASQTRRVRVARRGGSRFKGHPMGTGLAQFRR</sequence>
<dbReference type="Proteomes" id="UP000467236">
    <property type="component" value="Chromosome"/>
</dbReference>
<evidence type="ECO:0000313" key="2">
    <source>
        <dbReference type="EMBL" id="BBX74732.1"/>
    </source>
</evidence>
<dbReference type="SUPFAM" id="SSF51905">
    <property type="entry name" value="FAD/NAD(P)-binding domain"/>
    <property type="match status" value="1"/>
</dbReference>
<dbReference type="OrthoDB" id="101972at2"/>
<evidence type="ECO:0000259" key="1">
    <source>
        <dbReference type="Pfam" id="PF13454"/>
    </source>
</evidence>
<proteinExistence type="predicted"/>
<dbReference type="Pfam" id="PF13454">
    <property type="entry name" value="NAD_binding_9"/>
    <property type="match status" value="1"/>
</dbReference>
<evidence type="ECO:0000313" key="3">
    <source>
        <dbReference type="Proteomes" id="UP000467236"/>
    </source>
</evidence>
<reference evidence="2 3" key="1">
    <citation type="journal article" date="2019" name="Emerg. Microbes Infect.">
        <title>Comprehensive subspecies identification of 175 nontuberculous mycobacteria species based on 7547 genomic profiles.</title>
        <authorList>
            <person name="Matsumoto Y."/>
            <person name="Kinjo T."/>
            <person name="Motooka D."/>
            <person name="Nabeya D."/>
            <person name="Jung N."/>
            <person name="Uechi K."/>
            <person name="Horii T."/>
            <person name="Iida T."/>
            <person name="Fujita J."/>
            <person name="Nakamura S."/>
        </authorList>
    </citation>
    <scope>NUCLEOTIDE SEQUENCE [LARGE SCALE GENOMIC DNA]</scope>
    <source>
        <strain evidence="2 3">JCM 14233</strain>
    </source>
</reference>
<feature type="domain" description="FAD-dependent urate hydroxylase HpyO/Asp monooxygenase CreE-like FAD/NAD(P)-binding" evidence="1">
    <location>
        <begin position="10"/>
        <end position="196"/>
    </location>
</feature>
<organism evidence="2 3">
    <name type="scientific">Mycobacterium shinjukuense</name>
    <dbReference type="NCBI Taxonomy" id="398694"/>
    <lineage>
        <taxon>Bacteria</taxon>
        <taxon>Bacillati</taxon>
        <taxon>Actinomycetota</taxon>
        <taxon>Actinomycetes</taxon>
        <taxon>Mycobacteriales</taxon>
        <taxon>Mycobacteriaceae</taxon>
        <taxon>Mycobacterium</taxon>
    </lineage>
</organism>
<dbReference type="KEGG" id="mshj:MSHI_26380"/>
<dbReference type="InterPro" id="IPR038732">
    <property type="entry name" value="HpyO/CreE_NAD-binding"/>
</dbReference>
<dbReference type="InterPro" id="IPR036188">
    <property type="entry name" value="FAD/NAD-bd_sf"/>
</dbReference>
<name>A0A7I7MSF5_9MYCO</name>
<dbReference type="PANTHER" id="PTHR40254:SF1">
    <property type="entry name" value="BLR0577 PROTEIN"/>
    <property type="match status" value="1"/>
</dbReference>
<gene>
    <name evidence="2" type="ORF">MSHI_26380</name>
</gene>
<accession>A0A7I7MSF5</accession>